<dbReference type="GeneID" id="106061022"/>
<evidence type="ECO:0000256" key="3">
    <source>
        <dbReference type="ARBA" id="ARBA00022980"/>
    </source>
</evidence>
<dbReference type="GO" id="GO:0006412">
    <property type="term" value="P:translation"/>
    <property type="evidence" value="ECO:0007669"/>
    <property type="project" value="InterPro"/>
</dbReference>
<keyword evidence="3" id="KW-0689">Ribosomal protein</keyword>
<dbReference type="KEGG" id="bgt:106061022"/>
<dbReference type="AlphaFoldDB" id="A0A9U8E691"/>
<dbReference type="Proteomes" id="UP001165740">
    <property type="component" value="Chromosome 12"/>
</dbReference>
<dbReference type="SUPFAM" id="SSF53137">
    <property type="entry name" value="Translational machinery components"/>
    <property type="match status" value="1"/>
</dbReference>
<accession>A0A9U8E691</accession>
<dbReference type="GO" id="GO:0008097">
    <property type="term" value="F:5S rRNA binding"/>
    <property type="evidence" value="ECO:0007669"/>
    <property type="project" value="TreeGrafter"/>
</dbReference>
<dbReference type="GO" id="GO:0005743">
    <property type="term" value="C:mitochondrial inner membrane"/>
    <property type="evidence" value="ECO:0007669"/>
    <property type="project" value="UniProtKB-ARBA"/>
</dbReference>
<sequence>MSYLLDQVFPRLIRASEPLSLTSTLYFKKFSRCINTSSFLNQESPNQNYTVSKVYENRNPRNLEKLGLARKRLGWRFQAPRRDYYHKLVISRSVRHTEAWIEHFTGDTVLSASTKEWAIRNQLFSCNDLSACVNVGKVLAQRCLESGITSVFFDQTESGSSSSRVQLLIEEFKKANISLTEPEMIQPEPSPGINYEGYNRYAEPNVYQENYQDI</sequence>
<protein>
    <recommendedName>
        <fullName evidence="6">Large ribosomal subunit protein uL18m</fullName>
    </recommendedName>
    <alternativeName>
        <fullName evidence="7">39S ribosomal protein L18, mitochondrial</fullName>
    </alternativeName>
</protein>
<dbReference type="CDD" id="cd00432">
    <property type="entry name" value="Ribosomal_L18_L5e"/>
    <property type="match status" value="1"/>
</dbReference>
<proteinExistence type="inferred from homology"/>
<dbReference type="InterPro" id="IPR036967">
    <property type="entry name" value="Ribosomal_uS11_sf"/>
</dbReference>
<evidence type="ECO:0000256" key="7">
    <source>
        <dbReference type="ARBA" id="ARBA00082661"/>
    </source>
</evidence>
<keyword evidence="8" id="KW-1185">Reference proteome</keyword>
<dbReference type="PANTHER" id="PTHR12899">
    <property type="entry name" value="39S RIBOSOMAL PROTEIN L18, MITOCHONDRIAL"/>
    <property type="match status" value="1"/>
</dbReference>
<dbReference type="GO" id="GO:0003735">
    <property type="term" value="F:structural constituent of ribosome"/>
    <property type="evidence" value="ECO:0007669"/>
    <property type="project" value="InterPro"/>
</dbReference>
<name>A0A9U8E691_BIOGL</name>
<dbReference type="GO" id="GO:1990904">
    <property type="term" value="C:ribonucleoprotein complex"/>
    <property type="evidence" value="ECO:0007669"/>
    <property type="project" value="UniProtKB-KW"/>
</dbReference>
<dbReference type="Pfam" id="PF00861">
    <property type="entry name" value="Ribosomal_L18p"/>
    <property type="match status" value="1"/>
</dbReference>
<evidence type="ECO:0000256" key="6">
    <source>
        <dbReference type="ARBA" id="ARBA00069051"/>
    </source>
</evidence>
<evidence type="ECO:0000256" key="5">
    <source>
        <dbReference type="ARBA" id="ARBA00023274"/>
    </source>
</evidence>
<comment type="similarity">
    <text evidence="2">Belongs to the universal ribosomal protein uL18 family.</text>
</comment>
<evidence type="ECO:0000256" key="4">
    <source>
        <dbReference type="ARBA" id="ARBA00023128"/>
    </source>
</evidence>
<dbReference type="OMA" id="TSEWAIK"/>
<dbReference type="InterPro" id="IPR057268">
    <property type="entry name" value="Ribosomal_L18"/>
</dbReference>
<dbReference type="OrthoDB" id="1932324at2759"/>
<dbReference type="Gene3D" id="3.30.420.80">
    <property type="entry name" value="Ribosomal protein S11"/>
    <property type="match status" value="1"/>
</dbReference>
<dbReference type="InterPro" id="IPR005484">
    <property type="entry name" value="Ribosomal_uL18_bac/plant/anim"/>
</dbReference>
<dbReference type="RefSeq" id="XP_013074535.2">
    <property type="nucleotide sequence ID" value="XM_013219081.2"/>
</dbReference>
<organism evidence="8 9">
    <name type="scientific">Biomphalaria glabrata</name>
    <name type="common">Bloodfluke planorb</name>
    <name type="synonym">Freshwater snail</name>
    <dbReference type="NCBI Taxonomy" id="6526"/>
    <lineage>
        <taxon>Eukaryota</taxon>
        <taxon>Metazoa</taxon>
        <taxon>Spiralia</taxon>
        <taxon>Lophotrochozoa</taxon>
        <taxon>Mollusca</taxon>
        <taxon>Gastropoda</taxon>
        <taxon>Heterobranchia</taxon>
        <taxon>Euthyneura</taxon>
        <taxon>Panpulmonata</taxon>
        <taxon>Hygrophila</taxon>
        <taxon>Lymnaeoidea</taxon>
        <taxon>Planorbidae</taxon>
        <taxon>Biomphalaria</taxon>
    </lineage>
</organism>
<reference evidence="9" key="1">
    <citation type="submission" date="2025-08" db="UniProtKB">
        <authorList>
            <consortium name="RefSeq"/>
        </authorList>
    </citation>
    <scope>IDENTIFICATION</scope>
</reference>
<evidence type="ECO:0000256" key="2">
    <source>
        <dbReference type="ARBA" id="ARBA00007116"/>
    </source>
</evidence>
<keyword evidence="5" id="KW-0687">Ribonucleoprotein</keyword>
<keyword evidence="4" id="KW-0496">Mitochondrion</keyword>
<evidence type="ECO:0000256" key="1">
    <source>
        <dbReference type="ARBA" id="ARBA00004173"/>
    </source>
</evidence>
<evidence type="ECO:0000313" key="8">
    <source>
        <dbReference type="Proteomes" id="UP001165740"/>
    </source>
</evidence>
<dbReference type="PANTHER" id="PTHR12899:SF3">
    <property type="entry name" value="LARGE RIBOSOMAL SUBUNIT PROTEIN UL18M"/>
    <property type="match status" value="1"/>
</dbReference>
<dbReference type="FunFam" id="3.30.420.80:FF:000005">
    <property type="entry name" value="39S ribosomal protein L18, mitochondrial"/>
    <property type="match status" value="1"/>
</dbReference>
<dbReference type="GO" id="GO:0005840">
    <property type="term" value="C:ribosome"/>
    <property type="evidence" value="ECO:0007669"/>
    <property type="project" value="UniProtKB-KW"/>
</dbReference>
<gene>
    <name evidence="9" type="primary">LOC106061022</name>
</gene>
<comment type="subcellular location">
    <subcellularLocation>
        <location evidence="1">Mitochondrion</location>
    </subcellularLocation>
</comment>
<evidence type="ECO:0000313" key="9">
    <source>
        <dbReference type="RefSeq" id="XP_013074535.2"/>
    </source>
</evidence>